<evidence type="ECO:0000259" key="1">
    <source>
        <dbReference type="PROSITE" id="PS51186"/>
    </source>
</evidence>
<dbReference type="GO" id="GO:1990189">
    <property type="term" value="F:protein N-terminal-serine acetyltransferase activity"/>
    <property type="evidence" value="ECO:0007669"/>
    <property type="project" value="TreeGrafter"/>
</dbReference>
<dbReference type="Gene3D" id="3.40.630.30">
    <property type="match status" value="1"/>
</dbReference>
<dbReference type="FunFam" id="3.40.630.30:FF:000047">
    <property type="entry name" value="Acetyltransferase, GNAT family"/>
    <property type="match status" value="1"/>
</dbReference>
<keyword evidence="2" id="KW-0808">Transferase</keyword>
<dbReference type="AlphaFoldDB" id="A0A852XBE7"/>
<keyword evidence="3" id="KW-1185">Reference proteome</keyword>
<dbReference type="PANTHER" id="PTHR43441:SF2">
    <property type="entry name" value="FAMILY ACETYLTRANSFERASE, PUTATIVE (AFU_ORTHOLOGUE AFUA_7G00850)-RELATED"/>
    <property type="match status" value="1"/>
</dbReference>
<feature type="domain" description="N-acetyltransferase" evidence="1">
    <location>
        <begin position="33"/>
        <end position="187"/>
    </location>
</feature>
<sequence>MPTNALGQPVGDPLPGWVPPPPPGPVVLTGRTCRLEPLDEQHVEALHQALDIDSDESVWSYYPTGPHDLAGLTAFTDGLRADPTGLPFVVLVDDRPVGTASYLRIAPADGSIEVGNIVLGTALQRTTAATEAMYLLARHALDDLGYRRYEWKCDALNAPSVAAAQRLGFTAEGVHRQARVYRGRNRDTAWFSILDREWPDIRSELERWLAPDNHDDKGRQRTPLRMPGR</sequence>
<dbReference type="GO" id="GO:0008999">
    <property type="term" value="F:protein-N-terminal-alanine acetyltransferase activity"/>
    <property type="evidence" value="ECO:0007669"/>
    <property type="project" value="TreeGrafter"/>
</dbReference>
<dbReference type="InterPro" id="IPR000182">
    <property type="entry name" value="GNAT_dom"/>
</dbReference>
<dbReference type="Proteomes" id="UP000592181">
    <property type="component" value="Unassembled WGS sequence"/>
</dbReference>
<accession>A0A852XBE7</accession>
<dbReference type="EMBL" id="JACBZX010000001">
    <property type="protein sequence ID" value="NYG38063.1"/>
    <property type="molecule type" value="Genomic_DNA"/>
</dbReference>
<dbReference type="PANTHER" id="PTHR43441">
    <property type="entry name" value="RIBOSOMAL-PROTEIN-SERINE ACETYLTRANSFERASE"/>
    <property type="match status" value="1"/>
</dbReference>
<protein>
    <submittedName>
        <fullName evidence="2">RimJ/RimL family protein N-acetyltransferase</fullName>
    </submittedName>
</protein>
<reference evidence="2 3" key="1">
    <citation type="submission" date="2020-07" db="EMBL/GenBank/DDBJ databases">
        <title>Sequencing the genomes of 1000 actinobacteria strains.</title>
        <authorList>
            <person name="Klenk H.-P."/>
        </authorList>
    </citation>
    <scope>NUCLEOTIDE SEQUENCE [LARGE SCALE GENOMIC DNA]</scope>
    <source>
        <strain evidence="2 3">DSM 24723</strain>
    </source>
</reference>
<evidence type="ECO:0000313" key="2">
    <source>
        <dbReference type="EMBL" id="NYG38063.1"/>
    </source>
</evidence>
<dbReference type="SUPFAM" id="SSF55729">
    <property type="entry name" value="Acyl-CoA N-acyltransferases (Nat)"/>
    <property type="match status" value="1"/>
</dbReference>
<gene>
    <name evidence="2" type="ORF">BJY28_002532</name>
</gene>
<comment type="caution">
    <text evidence="2">The sequence shown here is derived from an EMBL/GenBank/DDBJ whole genome shotgun (WGS) entry which is preliminary data.</text>
</comment>
<proteinExistence type="predicted"/>
<dbReference type="InterPro" id="IPR051908">
    <property type="entry name" value="Ribosomal_N-acetyltransferase"/>
</dbReference>
<dbReference type="RefSeq" id="WP_179463317.1">
    <property type="nucleotide sequence ID" value="NZ_JACBZX010000001.1"/>
</dbReference>
<dbReference type="Pfam" id="PF13302">
    <property type="entry name" value="Acetyltransf_3"/>
    <property type="match status" value="1"/>
</dbReference>
<evidence type="ECO:0000313" key="3">
    <source>
        <dbReference type="Proteomes" id="UP000592181"/>
    </source>
</evidence>
<dbReference type="PROSITE" id="PS51186">
    <property type="entry name" value="GNAT"/>
    <property type="match status" value="1"/>
</dbReference>
<name>A0A852XBE7_9MICO</name>
<organism evidence="2 3">
    <name type="scientific">Janibacter alkaliphilus</name>
    <dbReference type="NCBI Taxonomy" id="1069963"/>
    <lineage>
        <taxon>Bacteria</taxon>
        <taxon>Bacillati</taxon>
        <taxon>Actinomycetota</taxon>
        <taxon>Actinomycetes</taxon>
        <taxon>Micrococcales</taxon>
        <taxon>Intrasporangiaceae</taxon>
        <taxon>Janibacter</taxon>
    </lineage>
</organism>
<dbReference type="InterPro" id="IPR016181">
    <property type="entry name" value="Acyl_CoA_acyltransferase"/>
</dbReference>